<dbReference type="GO" id="GO:0003677">
    <property type="term" value="F:DNA binding"/>
    <property type="evidence" value="ECO:0007669"/>
    <property type="project" value="UniProtKB-KW"/>
</dbReference>
<dbReference type="InterPro" id="IPR015424">
    <property type="entry name" value="PyrdxlP-dep_Trfase"/>
</dbReference>
<dbReference type="Proteomes" id="UP000028640">
    <property type="component" value="Unassembled WGS sequence"/>
</dbReference>
<dbReference type="AlphaFoldDB" id="A0A085GL62"/>
<organism evidence="7 8">
    <name type="scientific">Ewingella americana (strain ATCC 33852 / DSM 4580 / CCUG 14506 / JCM 5911 / LMG 7869 / NCTC 12157 / CDC 1468-78)</name>
    <dbReference type="NCBI Taxonomy" id="910964"/>
    <lineage>
        <taxon>Bacteria</taxon>
        <taxon>Pseudomonadati</taxon>
        <taxon>Pseudomonadota</taxon>
        <taxon>Gammaproteobacteria</taxon>
        <taxon>Enterobacterales</taxon>
        <taxon>Yersiniaceae</taxon>
        <taxon>Ewingella</taxon>
    </lineage>
</organism>
<evidence type="ECO:0000313" key="8">
    <source>
        <dbReference type="Proteomes" id="UP000028640"/>
    </source>
</evidence>
<keyword evidence="7" id="KW-0032">Aminotransferase</keyword>
<keyword evidence="4" id="KW-0238">DNA-binding</keyword>
<dbReference type="Pfam" id="PF00155">
    <property type="entry name" value="Aminotran_1_2"/>
    <property type="match status" value="1"/>
</dbReference>
<proteinExistence type="inferred from homology"/>
<keyword evidence="8" id="KW-1185">Reference proteome</keyword>
<keyword evidence="2" id="KW-0663">Pyridoxal phosphate</keyword>
<dbReference type="GO" id="GO:0004069">
    <property type="term" value="F:L-aspartate:2-oxoglutarate aminotransferase activity"/>
    <property type="evidence" value="ECO:0007669"/>
    <property type="project" value="UniProtKB-EC"/>
</dbReference>
<dbReference type="eggNOG" id="COG1167">
    <property type="taxonomic scope" value="Bacteria"/>
</dbReference>
<evidence type="ECO:0000313" key="7">
    <source>
        <dbReference type="EMBL" id="KFC84457.1"/>
    </source>
</evidence>
<comment type="similarity">
    <text evidence="1">In the C-terminal section; belongs to the class-I pyridoxal-phosphate-dependent aminotransferase family.</text>
</comment>
<dbReference type="GO" id="GO:0003700">
    <property type="term" value="F:DNA-binding transcription factor activity"/>
    <property type="evidence" value="ECO:0007669"/>
    <property type="project" value="InterPro"/>
</dbReference>
<dbReference type="Gene3D" id="1.10.10.10">
    <property type="entry name" value="Winged helix-like DNA-binding domain superfamily/Winged helix DNA-binding domain"/>
    <property type="match status" value="1"/>
</dbReference>
<feature type="domain" description="HTH gntR-type" evidence="6">
    <location>
        <begin position="21"/>
        <end position="89"/>
    </location>
</feature>
<dbReference type="RefSeq" id="WP_034788346.1">
    <property type="nucleotide sequence ID" value="NZ_JMPJ01000026.1"/>
</dbReference>
<dbReference type="SMART" id="SM00345">
    <property type="entry name" value="HTH_GNTR"/>
    <property type="match status" value="1"/>
</dbReference>
<dbReference type="GO" id="GO:0030170">
    <property type="term" value="F:pyridoxal phosphate binding"/>
    <property type="evidence" value="ECO:0007669"/>
    <property type="project" value="InterPro"/>
</dbReference>
<dbReference type="InterPro" id="IPR004839">
    <property type="entry name" value="Aminotransferase_I/II_large"/>
</dbReference>
<keyword evidence="5" id="KW-0804">Transcription</keyword>
<reference evidence="7 8" key="1">
    <citation type="submission" date="2014-05" db="EMBL/GenBank/DDBJ databases">
        <title>ATOL: Assembling a taxonomically balanced genome-scale reconstruction of the evolutionary history of the Enterobacteriaceae.</title>
        <authorList>
            <person name="Plunkett G.III."/>
            <person name="Neeno-Eckwall E.C."/>
            <person name="Glasner J.D."/>
            <person name="Perna N.T."/>
        </authorList>
    </citation>
    <scope>NUCLEOTIDE SEQUENCE [LARGE SCALE GENOMIC DNA]</scope>
    <source>
        <strain evidence="7 8">ATCC 33852</strain>
    </source>
</reference>
<dbReference type="InterPro" id="IPR051446">
    <property type="entry name" value="HTH_trans_reg/aminotransferase"/>
</dbReference>
<dbReference type="EC" id="2.6.1.1" evidence="7"/>
<dbReference type="STRING" id="910964.GEAM_0709"/>
<dbReference type="InterPro" id="IPR036390">
    <property type="entry name" value="WH_DNA-bd_sf"/>
</dbReference>
<name>A0A085GL62_EWIA3</name>
<comment type="caution">
    <text evidence="7">The sequence shown here is derived from an EMBL/GenBank/DDBJ whole genome shotgun (WGS) entry which is preliminary data.</text>
</comment>
<dbReference type="SUPFAM" id="SSF46785">
    <property type="entry name" value="Winged helix' DNA-binding domain"/>
    <property type="match status" value="1"/>
</dbReference>
<evidence type="ECO:0000256" key="1">
    <source>
        <dbReference type="ARBA" id="ARBA00005384"/>
    </source>
</evidence>
<dbReference type="InterPro" id="IPR015421">
    <property type="entry name" value="PyrdxlP-dep_Trfase_major"/>
</dbReference>
<sequence length="447" mass="48154">MADNPLVKALDAEWFAGHLQDRSMRGIALETAAMIRSGVIEIGTHLPAVRELAQSLGVSPATVSAAWGQLRRQKVIAGRGRNGVWVCGDTLSPRPARFEKIGNFGEHISADLTLSAPDPQLLPDLREALLSGMAAENLNSYHREAISPALLAAVQSDWPYAAEAFMATDGGFDAMNLTLQTLLMQGSVVAIEDPTASRLLDMLDNLNAQVLPVKCDEFGPIPESLQAALAKNPSAFIYQPSTHSHCGHVMNAERFSELAALLAESNALIVEDDGIGQLSHAAPLSMGSVLPKRTVHVRSYSKAYGPDLRLAVLSGSRELIKQVISFRNFGAGWSSRILQQALAYLIKDEKTQQGIAHAKAVYAQRRKAMSDALQLRGVHIPHRDGLAMWIPVPSEQFALVTLAARGIAVLPGERSRIGPGQFIRISTSQLKPEQVDIIADAILLALG</sequence>
<dbReference type="Gene3D" id="3.40.640.10">
    <property type="entry name" value="Type I PLP-dependent aspartate aminotransferase-like (Major domain)"/>
    <property type="match status" value="1"/>
</dbReference>
<evidence type="ECO:0000256" key="5">
    <source>
        <dbReference type="ARBA" id="ARBA00023163"/>
    </source>
</evidence>
<evidence type="ECO:0000259" key="6">
    <source>
        <dbReference type="PROSITE" id="PS50949"/>
    </source>
</evidence>
<dbReference type="PANTHER" id="PTHR46577">
    <property type="entry name" value="HTH-TYPE TRANSCRIPTIONAL REGULATORY PROTEIN GABR"/>
    <property type="match status" value="1"/>
</dbReference>
<keyword evidence="3" id="KW-0805">Transcription regulation</keyword>
<evidence type="ECO:0000256" key="2">
    <source>
        <dbReference type="ARBA" id="ARBA00022898"/>
    </source>
</evidence>
<dbReference type="PROSITE" id="PS50949">
    <property type="entry name" value="HTH_GNTR"/>
    <property type="match status" value="1"/>
</dbReference>
<evidence type="ECO:0000256" key="4">
    <source>
        <dbReference type="ARBA" id="ARBA00023125"/>
    </source>
</evidence>
<accession>A0A085GL62</accession>
<evidence type="ECO:0000256" key="3">
    <source>
        <dbReference type="ARBA" id="ARBA00023015"/>
    </source>
</evidence>
<dbReference type="PANTHER" id="PTHR46577:SF1">
    <property type="entry name" value="HTH-TYPE TRANSCRIPTIONAL REGULATORY PROTEIN GABR"/>
    <property type="match status" value="1"/>
</dbReference>
<dbReference type="GeneID" id="78379051"/>
<gene>
    <name evidence="7" type="ORF">GEAM_0709</name>
</gene>
<dbReference type="InterPro" id="IPR000524">
    <property type="entry name" value="Tscrpt_reg_HTH_GntR"/>
</dbReference>
<dbReference type="CDD" id="cd00609">
    <property type="entry name" value="AAT_like"/>
    <property type="match status" value="1"/>
</dbReference>
<protein>
    <submittedName>
        <fullName evidence="7">GntR family transcriptional regulator/aspartate aminotransferase</fullName>
        <ecNumber evidence="7">2.6.1.1</ecNumber>
    </submittedName>
</protein>
<keyword evidence="7" id="KW-0808">Transferase</keyword>
<dbReference type="OrthoDB" id="9804020at2"/>
<dbReference type="SUPFAM" id="SSF53383">
    <property type="entry name" value="PLP-dependent transferases"/>
    <property type="match status" value="1"/>
</dbReference>
<dbReference type="EMBL" id="JMPJ01000026">
    <property type="protein sequence ID" value="KFC84457.1"/>
    <property type="molecule type" value="Genomic_DNA"/>
</dbReference>
<dbReference type="InterPro" id="IPR036388">
    <property type="entry name" value="WH-like_DNA-bd_sf"/>
</dbReference>
<dbReference type="Pfam" id="PF00392">
    <property type="entry name" value="GntR"/>
    <property type="match status" value="1"/>
</dbReference>